<gene>
    <name evidence="2" type="ORF">NC998_23475</name>
</gene>
<proteinExistence type="predicted"/>
<keyword evidence="3" id="KW-1185">Reference proteome</keyword>
<name>A0ABV0JEI4_9CYAN</name>
<dbReference type="RefSeq" id="WP_190437153.1">
    <property type="nucleotide sequence ID" value="NZ_JAMPKM010000019.1"/>
</dbReference>
<dbReference type="Proteomes" id="UP001464891">
    <property type="component" value="Unassembled WGS sequence"/>
</dbReference>
<protein>
    <submittedName>
        <fullName evidence="2">Uncharacterized protein</fullName>
    </submittedName>
</protein>
<feature type="region of interest" description="Disordered" evidence="1">
    <location>
        <begin position="168"/>
        <end position="213"/>
    </location>
</feature>
<feature type="compositionally biased region" description="Low complexity" evidence="1">
    <location>
        <begin position="168"/>
        <end position="186"/>
    </location>
</feature>
<evidence type="ECO:0000256" key="1">
    <source>
        <dbReference type="SAM" id="MobiDB-lite"/>
    </source>
</evidence>
<evidence type="ECO:0000313" key="2">
    <source>
        <dbReference type="EMBL" id="MEP0820069.1"/>
    </source>
</evidence>
<feature type="compositionally biased region" description="Polar residues" evidence="1">
    <location>
        <begin position="187"/>
        <end position="197"/>
    </location>
</feature>
<sequence>MKRRNRVLKFIATVLSVAGLTAIAAVMSLGNHSLLNPAPAFSQSPGFSQSVVRVDDAWQQVYKQIPNLPRENQYTSTETGKVDPNNTLVRRLIRYHIYVKGRPPGYRLDWKLTLADYLGANSLMQESQYPGYDTLKTNPLEGDRIAIGRLNRVQRNALAQALTNVFSPRASQAAQPNPNPASNVPSGSTRPQGTPTSPRLPQPKPGDARLLLP</sequence>
<dbReference type="EMBL" id="JAMPKM010000019">
    <property type="protein sequence ID" value="MEP0820069.1"/>
    <property type="molecule type" value="Genomic_DNA"/>
</dbReference>
<organism evidence="2 3">
    <name type="scientific">Trichocoleus desertorum GB2-A4</name>
    <dbReference type="NCBI Taxonomy" id="2933944"/>
    <lineage>
        <taxon>Bacteria</taxon>
        <taxon>Bacillati</taxon>
        <taxon>Cyanobacteriota</taxon>
        <taxon>Cyanophyceae</taxon>
        <taxon>Leptolyngbyales</taxon>
        <taxon>Trichocoleusaceae</taxon>
        <taxon>Trichocoleus</taxon>
    </lineage>
</organism>
<evidence type="ECO:0000313" key="3">
    <source>
        <dbReference type="Proteomes" id="UP001464891"/>
    </source>
</evidence>
<accession>A0ABV0JEI4</accession>
<reference evidence="2 3" key="1">
    <citation type="submission" date="2022-04" db="EMBL/GenBank/DDBJ databases">
        <title>Positive selection, recombination, and allopatry shape intraspecific diversity of widespread and dominant cyanobacteria.</title>
        <authorList>
            <person name="Wei J."/>
            <person name="Shu W."/>
            <person name="Hu C."/>
        </authorList>
    </citation>
    <scope>NUCLEOTIDE SEQUENCE [LARGE SCALE GENOMIC DNA]</scope>
    <source>
        <strain evidence="2 3">GB2-A4</strain>
    </source>
</reference>
<comment type="caution">
    <text evidence="2">The sequence shown here is derived from an EMBL/GenBank/DDBJ whole genome shotgun (WGS) entry which is preliminary data.</text>
</comment>